<evidence type="ECO:0000256" key="1">
    <source>
        <dbReference type="ARBA" id="ARBA00001946"/>
    </source>
</evidence>
<reference evidence="15" key="2">
    <citation type="journal article" date="2021" name="PeerJ">
        <title>Extensive microbial diversity within the chicken gut microbiome revealed by metagenomics and culture.</title>
        <authorList>
            <person name="Gilroy R."/>
            <person name="Ravi A."/>
            <person name="Getino M."/>
            <person name="Pursley I."/>
            <person name="Horton D.L."/>
            <person name="Alikhan N.F."/>
            <person name="Baker D."/>
            <person name="Gharbi K."/>
            <person name="Hall N."/>
            <person name="Watson M."/>
            <person name="Adriaenssens E.M."/>
            <person name="Foster-Nyarko E."/>
            <person name="Jarju S."/>
            <person name="Secka A."/>
            <person name="Antonio M."/>
            <person name="Oren A."/>
            <person name="Chaudhuri R.R."/>
            <person name="La Ragione R."/>
            <person name="Hildebrand F."/>
            <person name="Pallen M.J."/>
        </authorList>
    </citation>
    <scope>NUCLEOTIDE SEQUENCE</scope>
    <source>
        <strain evidence="15">17213</strain>
    </source>
</reference>
<keyword evidence="7" id="KW-0479">Metal-binding</keyword>
<evidence type="ECO:0000256" key="12">
    <source>
        <dbReference type="ARBA" id="ARBA00048138"/>
    </source>
</evidence>
<evidence type="ECO:0000313" key="15">
    <source>
        <dbReference type="EMBL" id="MBO8415414.1"/>
    </source>
</evidence>
<dbReference type="InterPro" id="IPR036412">
    <property type="entry name" value="HAD-like_sf"/>
</dbReference>
<evidence type="ECO:0000256" key="11">
    <source>
        <dbReference type="ARBA" id="ARBA00031693"/>
    </source>
</evidence>
<comment type="similarity">
    <text evidence="3">Belongs to the HAD-like hydrolase superfamily. SerB family.</text>
</comment>
<comment type="cofactor">
    <cofactor evidence="1">
        <name>Mg(2+)</name>
        <dbReference type="ChEBI" id="CHEBI:18420"/>
    </cofactor>
</comment>
<sequence length="295" mass="31598">MNKYFFVIKPGKDKHSALRALCADALALGAQELAFASDFGCSALLCAACSLQDKHFEALKAECAQDQADLLSFDALPSLNKPGCIIMDMDMTSVTIEGIDEIARELGVYEQVAALTSSAMHGKADFASSLQNRVALLRGGSAAVIETVKARMFEMPGLEELLTLLKAHGFKCAIASGGFHQLISVLEQKYQLDLVRANTLGVEHGLFTGRVEGPIIDAEGKRQALIELRGRFGIVKEQSIAMGDGANDLKMIGEAGFGLAYHAKPAVTAAAPHALTYCDHRALALCLQFAAQYFD</sequence>
<evidence type="ECO:0000256" key="2">
    <source>
        <dbReference type="ARBA" id="ARBA00005135"/>
    </source>
</evidence>
<proteinExistence type="inferred from homology"/>
<evidence type="ECO:0000256" key="4">
    <source>
        <dbReference type="ARBA" id="ARBA00012640"/>
    </source>
</evidence>
<evidence type="ECO:0000256" key="14">
    <source>
        <dbReference type="PIRSR" id="PIRSR604469-1"/>
    </source>
</evidence>
<dbReference type="SUPFAM" id="SSF56784">
    <property type="entry name" value="HAD-like"/>
    <property type="match status" value="1"/>
</dbReference>
<comment type="catalytic activity">
    <reaction evidence="12">
        <text>O-phospho-L-serine + H2O = L-serine + phosphate</text>
        <dbReference type="Rhea" id="RHEA:21208"/>
        <dbReference type="ChEBI" id="CHEBI:15377"/>
        <dbReference type="ChEBI" id="CHEBI:33384"/>
        <dbReference type="ChEBI" id="CHEBI:43474"/>
        <dbReference type="ChEBI" id="CHEBI:57524"/>
        <dbReference type="EC" id="3.1.3.3"/>
    </reaction>
</comment>
<keyword evidence="6" id="KW-0028">Amino-acid biosynthesis</keyword>
<gene>
    <name evidence="15" type="primary">serB</name>
    <name evidence="15" type="ORF">IAB19_03415</name>
</gene>
<dbReference type="AlphaFoldDB" id="A0A9D9D981"/>
<dbReference type="Gene3D" id="3.40.50.1000">
    <property type="entry name" value="HAD superfamily/HAD-like"/>
    <property type="match status" value="1"/>
</dbReference>
<evidence type="ECO:0000256" key="6">
    <source>
        <dbReference type="ARBA" id="ARBA00022605"/>
    </source>
</evidence>
<dbReference type="InterPro" id="IPR023214">
    <property type="entry name" value="HAD_sf"/>
</dbReference>
<dbReference type="EC" id="3.1.3.3" evidence="4"/>
<keyword evidence="8 15" id="KW-0378">Hydrolase</keyword>
<evidence type="ECO:0000256" key="3">
    <source>
        <dbReference type="ARBA" id="ARBA00009184"/>
    </source>
</evidence>
<evidence type="ECO:0000256" key="5">
    <source>
        <dbReference type="ARBA" id="ARBA00015196"/>
    </source>
</evidence>
<dbReference type="SFLD" id="SFLDS00003">
    <property type="entry name" value="Haloacid_Dehalogenase"/>
    <property type="match status" value="1"/>
</dbReference>
<evidence type="ECO:0000313" key="16">
    <source>
        <dbReference type="Proteomes" id="UP000823631"/>
    </source>
</evidence>
<dbReference type="SFLD" id="SFLDF00029">
    <property type="entry name" value="phosphoserine_phosphatase"/>
    <property type="match status" value="1"/>
</dbReference>
<dbReference type="GO" id="GO:0000287">
    <property type="term" value="F:magnesium ion binding"/>
    <property type="evidence" value="ECO:0007669"/>
    <property type="project" value="TreeGrafter"/>
</dbReference>
<dbReference type="NCBIfam" id="TIGR01488">
    <property type="entry name" value="HAD-SF-IB"/>
    <property type="match status" value="1"/>
</dbReference>
<comment type="catalytic activity">
    <reaction evidence="13">
        <text>O-phospho-D-serine + H2O = D-serine + phosphate</text>
        <dbReference type="Rhea" id="RHEA:24873"/>
        <dbReference type="ChEBI" id="CHEBI:15377"/>
        <dbReference type="ChEBI" id="CHEBI:35247"/>
        <dbReference type="ChEBI" id="CHEBI:43474"/>
        <dbReference type="ChEBI" id="CHEBI:58680"/>
        <dbReference type="EC" id="3.1.3.3"/>
    </reaction>
</comment>
<dbReference type="PANTHER" id="PTHR43344">
    <property type="entry name" value="PHOSPHOSERINE PHOSPHATASE"/>
    <property type="match status" value="1"/>
</dbReference>
<keyword evidence="9" id="KW-0460">Magnesium</keyword>
<keyword evidence="10" id="KW-0718">Serine biosynthesis</keyword>
<dbReference type="PANTHER" id="PTHR43344:SF2">
    <property type="entry name" value="PHOSPHOSERINE PHOSPHATASE"/>
    <property type="match status" value="1"/>
</dbReference>
<dbReference type="InterPro" id="IPR004469">
    <property type="entry name" value="PSP"/>
</dbReference>
<comment type="caution">
    <text evidence="15">The sequence shown here is derived from an EMBL/GenBank/DDBJ whole genome shotgun (WGS) entry which is preliminary data.</text>
</comment>
<feature type="active site" description="Proton donor" evidence="14">
    <location>
        <position position="90"/>
    </location>
</feature>
<dbReference type="GO" id="GO:0006564">
    <property type="term" value="P:L-serine biosynthetic process"/>
    <property type="evidence" value="ECO:0007669"/>
    <property type="project" value="UniProtKB-KW"/>
</dbReference>
<comment type="pathway">
    <text evidence="2">Amino-acid biosynthesis; L-serine biosynthesis; L-serine from 3-phospho-D-glycerate: step 3/3.</text>
</comment>
<dbReference type="InterPro" id="IPR050582">
    <property type="entry name" value="HAD-like_SerB"/>
</dbReference>
<organism evidence="15 16">
    <name type="scientific">Candidatus Avisuccinivibrio stercorigallinarum</name>
    <dbReference type="NCBI Taxonomy" id="2840704"/>
    <lineage>
        <taxon>Bacteria</taxon>
        <taxon>Pseudomonadati</taxon>
        <taxon>Pseudomonadota</taxon>
        <taxon>Gammaproteobacteria</taxon>
        <taxon>Aeromonadales</taxon>
        <taxon>Succinivibrionaceae</taxon>
        <taxon>Succinivibrionaceae incertae sedis</taxon>
        <taxon>Candidatus Avisuccinivibrio</taxon>
    </lineage>
</organism>
<evidence type="ECO:0000256" key="9">
    <source>
        <dbReference type="ARBA" id="ARBA00022842"/>
    </source>
</evidence>
<evidence type="ECO:0000256" key="10">
    <source>
        <dbReference type="ARBA" id="ARBA00023299"/>
    </source>
</evidence>
<dbReference type="GO" id="GO:0036424">
    <property type="term" value="F:L-phosphoserine phosphatase activity"/>
    <property type="evidence" value="ECO:0007669"/>
    <property type="project" value="InterPro"/>
</dbReference>
<evidence type="ECO:0000256" key="8">
    <source>
        <dbReference type="ARBA" id="ARBA00022801"/>
    </source>
</evidence>
<accession>A0A9D9D981</accession>
<dbReference type="SFLD" id="SFLDG01137">
    <property type="entry name" value="C1.6.1:_Phosphoserine_Phosphat"/>
    <property type="match status" value="1"/>
</dbReference>
<feature type="active site" description="Nucleophile" evidence="14">
    <location>
        <position position="88"/>
    </location>
</feature>
<dbReference type="Proteomes" id="UP000823631">
    <property type="component" value="Unassembled WGS sequence"/>
</dbReference>
<dbReference type="GO" id="GO:0005737">
    <property type="term" value="C:cytoplasm"/>
    <property type="evidence" value="ECO:0007669"/>
    <property type="project" value="TreeGrafter"/>
</dbReference>
<reference evidence="15" key="1">
    <citation type="submission" date="2020-10" db="EMBL/GenBank/DDBJ databases">
        <authorList>
            <person name="Gilroy R."/>
        </authorList>
    </citation>
    <scope>NUCLEOTIDE SEQUENCE</scope>
    <source>
        <strain evidence="15">17213</strain>
    </source>
</reference>
<evidence type="ECO:0000256" key="13">
    <source>
        <dbReference type="ARBA" id="ARBA00048523"/>
    </source>
</evidence>
<name>A0A9D9D981_9GAMM</name>
<dbReference type="Pfam" id="PF12710">
    <property type="entry name" value="HAD"/>
    <property type="match status" value="1"/>
</dbReference>
<dbReference type="EMBL" id="JADINH010000071">
    <property type="protein sequence ID" value="MBO8415414.1"/>
    <property type="molecule type" value="Genomic_DNA"/>
</dbReference>
<evidence type="ECO:0000256" key="7">
    <source>
        <dbReference type="ARBA" id="ARBA00022723"/>
    </source>
</evidence>
<dbReference type="SFLD" id="SFLDG01136">
    <property type="entry name" value="C1.6:_Phosphoserine_Phosphatas"/>
    <property type="match status" value="1"/>
</dbReference>
<protein>
    <recommendedName>
        <fullName evidence="5">Phosphoserine phosphatase</fullName>
        <ecNumber evidence="4">3.1.3.3</ecNumber>
    </recommendedName>
    <alternativeName>
        <fullName evidence="11">O-phosphoserine phosphohydrolase</fullName>
    </alternativeName>
</protein>
<dbReference type="NCBIfam" id="TIGR00338">
    <property type="entry name" value="serB"/>
    <property type="match status" value="1"/>
</dbReference>